<dbReference type="PANTHER" id="PTHR28110">
    <property type="entry name" value="TRANSMEMBRANE PROTEIN"/>
    <property type="match status" value="1"/>
</dbReference>
<dbReference type="PANTHER" id="PTHR28110:SF1">
    <property type="entry name" value="TRANSMEMBRANE PROTEIN"/>
    <property type="match status" value="1"/>
</dbReference>
<accession>A0ABR3AJM2</accession>
<dbReference type="EMBL" id="JBBXMP010000001">
    <property type="protein sequence ID" value="KAL0072762.1"/>
    <property type="molecule type" value="Genomic_DNA"/>
</dbReference>
<dbReference type="Proteomes" id="UP001437256">
    <property type="component" value="Unassembled WGS sequence"/>
</dbReference>
<comment type="caution">
    <text evidence="1">The sequence shown here is derived from an EMBL/GenBank/DDBJ whole genome shotgun (WGS) entry which is preliminary data.</text>
</comment>
<evidence type="ECO:0008006" key="3">
    <source>
        <dbReference type="Google" id="ProtNLM"/>
    </source>
</evidence>
<proteinExistence type="predicted"/>
<gene>
    <name evidence="1" type="ORF">AAF712_000525</name>
</gene>
<keyword evidence="2" id="KW-1185">Reference proteome</keyword>
<protein>
    <recommendedName>
        <fullName evidence="3">DUF218 domain-containing protein</fullName>
    </recommendedName>
</protein>
<reference evidence="1 2" key="1">
    <citation type="submission" date="2024-05" db="EMBL/GenBank/DDBJ databases">
        <title>A draft genome resource for the thread blight pathogen Marasmius tenuissimus strain MS-2.</title>
        <authorList>
            <person name="Yulfo-Soto G.E."/>
            <person name="Baruah I.K."/>
            <person name="Amoako-Attah I."/>
            <person name="Bukari Y."/>
            <person name="Meinhardt L.W."/>
            <person name="Bailey B.A."/>
            <person name="Cohen S.P."/>
        </authorList>
    </citation>
    <scope>NUCLEOTIDE SEQUENCE [LARGE SCALE GENOMIC DNA]</scope>
    <source>
        <strain evidence="1 2">MS-2</strain>
    </source>
</reference>
<evidence type="ECO:0000313" key="1">
    <source>
        <dbReference type="EMBL" id="KAL0072762.1"/>
    </source>
</evidence>
<name>A0ABR3AJM2_9AGAR</name>
<sequence length="237" mass="27424">MVPGHAIWQGARAEDRLNEDLWTLEPYQKRGGRPDVFFRHISEGVRLSNEDAKSLLVFSGGQTRPSSSTTEGESYLRLALQANLFRAGVKQSLRATTENYALDSYQNLLFSIARFQEYTGHYPKRITVVGYEMKRKRFEELHRAALRWPKERFRYVGVDLENNEDNAVAEMGENVNGYLPYFDDLYGCHSTLLSKRIGRNTFARFHPYHTSSPELRKLMEWCPDDSTDLFAGTLPWD</sequence>
<dbReference type="InterPro" id="IPR055323">
    <property type="entry name" value="C57A10.07/YOR238W"/>
</dbReference>
<organism evidence="1 2">
    <name type="scientific">Marasmius tenuissimus</name>
    <dbReference type="NCBI Taxonomy" id="585030"/>
    <lineage>
        <taxon>Eukaryota</taxon>
        <taxon>Fungi</taxon>
        <taxon>Dikarya</taxon>
        <taxon>Basidiomycota</taxon>
        <taxon>Agaricomycotina</taxon>
        <taxon>Agaricomycetes</taxon>
        <taxon>Agaricomycetidae</taxon>
        <taxon>Agaricales</taxon>
        <taxon>Marasmiineae</taxon>
        <taxon>Marasmiaceae</taxon>
        <taxon>Marasmius</taxon>
    </lineage>
</organism>
<evidence type="ECO:0000313" key="2">
    <source>
        <dbReference type="Proteomes" id="UP001437256"/>
    </source>
</evidence>